<gene>
    <name evidence="1" type="primary">A08p016530.1_BraROA</name>
    <name evidence="1" type="ORF">IGI04_030611</name>
</gene>
<protein>
    <submittedName>
        <fullName evidence="1">Uncharacterized protein</fullName>
    </submittedName>
</protein>
<organism evidence="1 2">
    <name type="scientific">Brassica rapa subsp. trilocularis</name>
    <dbReference type="NCBI Taxonomy" id="1813537"/>
    <lineage>
        <taxon>Eukaryota</taxon>
        <taxon>Viridiplantae</taxon>
        <taxon>Streptophyta</taxon>
        <taxon>Embryophyta</taxon>
        <taxon>Tracheophyta</taxon>
        <taxon>Spermatophyta</taxon>
        <taxon>Magnoliopsida</taxon>
        <taxon>eudicotyledons</taxon>
        <taxon>Gunneridae</taxon>
        <taxon>Pentapetalae</taxon>
        <taxon>rosids</taxon>
        <taxon>malvids</taxon>
        <taxon>Brassicales</taxon>
        <taxon>Brassicaceae</taxon>
        <taxon>Brassiceae</taxon>
        <taxon>Brassica</taxon>
    </lineage>
</organism>
<dbReference type="EMBL" id="JADBGQ010000007">
    <property type="protein sequence ID" value="KAG5389070.1"/>
    <property type="molecule type" value="Genomic_DNA"/>
</dbReference>
<dbReference type="Proteomes" id="UP000823674">
    <property type="component" value="Chromosome A08"/>
</dbReference>
<keyword evidence="2" id="KW-1185">Reference proteome</keyword>
<proteinExistence type="predicted"/>
<name>A0ABQ7LR77_BRACM</name>
<comment type="caution">
    <text evidence="1">The sequence shown here is derived from an EMBL/GenBank/DDBJ whole genome shotgun (WGS) entry which is preliminary data.</text>
</comment>
<reference evidence="1 2" key="1">
    <citation type="submission" date="2021-03" db="EMBL/GenBank/DDBJ databases">
        <authorList>
            <person name="King G.J."/>
            <person name="Bancroft I."/>
            <person name="Baten A."/>
            <person name="Bloomfield J."/>
            <person name="Borpatragohain P."/>
            <person name="He Z."/>
            <person name="Irish N."/>
            <person name="Irwin J."/>
            <person name="Liu K."/>
            <person name="Mauleon R.P."/>
            <person name="Moore J."/>
            <person name="Morris R."/>
            <person name="Ostergaard L."/>
            <person name="Wang B."/>
            <person name="Wells R."/>
        </authorList>
    </citation>
    <scope>NUCLEOTIDE SEQUENCE [LARGE SCALE GENOMIC DNA]</scope>
    <source>
        <strain evidence="1">R-o-18</strain>
        <tissue evidence="1">Leaf</tissue>
    </source>
</reference>
<feature type="non-terminal residue" evidence="1">
    <location>
        <position position="1"/>
    </location>
</feature>
<sequence>EWLKYVYILGEKSPFGPSNNPIVGMTATGLDSYNGVEVFVDLVGDLDINDSKQFKSASNLNIIKNRPKPLKT</sequence>
<accession>A0ABQ7LR77</accession>
<evidence type="ECO:0000313" key="2">
    <source>
        <dbReference type="Proteomes" id="UP000823674"/>
    </source>
</evidence>
<evidence type="ECO:0000313" key="1">
    <source>
        <dbReference type="EMBL" id="KAG5389070.1"/>
    </source>
</evidence>